<dbReference type="OMA" id="VVSHDPW"/>
<dbReference type="GO" id="GO:0006629">
    <property type="term" value="P:lipid metabolic process"/>
    <property type="evidence" value="ECO:0007669"/>
    <property type="project" value="InterPro"/>
</dbReference>
<reference evidence="3" key="1">
    <citation type="submission" date="2014-04" db="EMBL/GenBank/DDBJ databases">
        <title>Evolutionary Origins and Diversification of the Mycorrhizal Mutualists.</title>
        <authorList>
            <consortium name="DOE Joint Genome Institute"/>
            <consortium name="Mycorrhizal Genomics Consortium"/>
            <person name="Kohler A."/>
            <person name="Kuo A."/>
            <person name="Nagy L.G."/>
            <person name="Floudas D."/>
            <person name="Copeland A."/>
            <person name="Barry K.W."/>
            <person name="Cichocki N."/>
            <person name="Veneault-Fourrey C."/>
            <person name="LaButti K."/>
            <person name="Lindquist E.A."/>
            <person name="Lipzen A."/>
            <person name="Lundell T."/>
            <person name="Morin E."/>
            <person name="Murat C."/>
            <person name="Riley R."/>
            <person name="Ohm R."/>
            <person name="Sun H."/>
            <person name="Tunlid A."/>
            <person name="Henrissat B."/>
            <person name="Grigoriev I.V."/>
            <person name="Hibbett D.S."/>
            <person name="Martin F."/>
        </authorList>
    </citation>
    <scope>NUCLEOTIDE SEQUENCE [LARGE SCALE GENOMIC DNA]</scope>
    <source>
        <strain evidence="3">FD-334 SS-4</strain>
    </source>
</reference>
<dbReference type="PROSITE" id="PS51704">
    <property type="entry name" value="GP_PDE"/>
    <property type="match status" value="1"/>
</dbReference>
<dbReference type="InterPro" id="IPR030395">
    <property type="entry name" value="GP_PDE_dom"/>
</dbReference>
<dbReference type="AlphaFoldDB" id="A0A0D2PC20"/>
<sequence length="371" mass="40803">MKAGDIFRYAAGLLLVYPVLGGAFQARFSLKTFFDLQGHRGSRGENSESLLPAFAWGLIDGVTTLELDNGITKDGAVIVWHDEEILADKCSDTAPLFSNDPNYPYVGKHIANLTLAQIKTLDCGSKRQYAYPLQLTYPGTKISTLSELFQFAKCADPKRTINWNIESKINPVVVNATRSVEDFVTLQNKEFVKSGYKLSQITYQSFDWRTLVGMKVLNPRIPTSALIDEKTVFGAANSTSPWHGGIRIQDLPGATTGEKIVHAAKSIAAAIISPTATEDGVDPTDVNWVPFTTIEMVRRAHEFGILVKPFTVNRLNIAQVLLEAGVDGIITDYPATVRRFLEANGESLPPQFPATRVLNCLSKHLQSSRLS</sequence>
<proteinExistence type="predicted"/>
<protein>
    <recommendedName>
        <fullName evidence="1">GP-PDE domain-containing protein</fullName>
    </recommendedName>
</protein>
<dbReference type="Gene3D" id="3.20.20.190">
    <property type="entry name" value="Phosphatidylinositol (PI) phosphodiesterase"/>
    <property type="match status" value="1"/>
</dbReference>
<feature type="domain" description="GP-PDE" evidence="1">
    <location>
        <begin position="34"/>
        <end position="341"/>
    </location>
</feature>
<dbReference type="EMBL" id="KN817529">
    <property type="protein sequence ID" value="KJA26111.1"/>
    <property type="molecule type" value="Genomic_DNA"/>
</dbReference>
<evidence type="ECO:0000259" key="1">
    <source>
        <dbReference type="PROSITE" id="PS51704"/>
    </source>
</evidence>
<organism evidence="2 3">
    <name type="scientific">Hypholoma sublateritium (strain FD-334 SS-4)</name>
    <dbReference type="NCBI Taxonomy" id="945553"/>
    <lineage>
        <taxon>Eukaryota</taxon>
        <taxon>Fungi</taxon>
        <taxon>Dikarya</taxon>
        <taxon>Basidiomycota</taxon>
        <taxon>Agaricomycotina</taxon>
        <taxon>Agaricomycetes</taxon>
        <taxon>Agaricomycetidae</taxon>
        <taxon>Agaricales</taxon>
        <taxon>Agaricineae</taxon>
        <taxon>Strophariaceae</taxon>
        <taxon>Hypholoma</taxon>
    </lineage>
</organism>
<dbReference type="Proteomes" id="UP000054270">
    <property type="component" value="Unassembled WGS sequence"/>
</dbReference>
<gene>
    <name evidence="2" type="ORF">HYPSUDRAFT_181664</name>
</gene>
<evidence type="ECO:0000313" key="3">
    <source>
        <dbReference type="Proteomes" id="UP000054270"/>
    </source>
</evidence>
<dbReference type="PANTHER" id="PTHR46211">
    <property type="entry name" value="GLYCEROPHOSPHORYL DIESTER PHOSPHODIESTERASE"/>
    <property type="match status" value="1"/>
</dbReference>
<dbReference type="OrthoDB" id="1058301at2759"/>
<dbReference type="STRING" id="945553.A0A0D2PC20"/>
<evidence type="ECO:0000313" key="2">
    <source>
        <dbReference type="EMBL" id="KJA26111.1"/>
    </source>
</evidence>
<dbReference type="InterPro" id="IPR017946">
    <property type="entry name" value="PLC-like_Pdiesterase_TIM-brl"/>
</dbReference>
<dbReference type="PANTHER" id="PTHR46211:SF14">
    <property type="entry name" value="GLYCEROPHOSPHODIESTER PHOSPHODIESTERASE"/>
    <property type="match status" value="1"/>
</dbReference>
<dbReference type="GO" id="GO:0008081">
    <property type="term" value="F:phosphoric diester hydrolase activity"/>
    <property type="evidence" value="ECO:0007669"/>
    <property type="project" value="InterPro"/>
</dbReference>
<dbReference type="Pfam" id="PF03009">
    <property type="entry name" value="GDPD"/>
    <property type="match status" value="1"/>
</dbReference>
<dbReference type="SUPFAM" id="SSF51695">
    <property type="entry name" value="PLC-like phosphodiesterases"/>
    <property type="match status" value="1"/>
</dbReference>
<accession>A0A0D2PC20</accession>
<keyword evidence="3" id="KW-1185">Reference proteome</keyword>
<name>A0A0D2PC20_HYPSF</name>